<keyword evidence="7" id="KW-0406">Ion transport</keyword>
<dbReference type="EMBL" id="DUZY01000001">
    <property type="protein sequence ID" value="DAD25129.1"/>
    <property type="molecule type" value="Genomic_DNA"/>
</dbReference>
<feature type="domain" description="Cation/H(+) antiporter central" evidence="12">
    <location>
        <begin position="526"/>
        <end position="650"/>
    </location>
</feature>
<dbReference type="GO" id="GO:0015297">
    <property type="term" value="F:antiporter activity"/>
    <property type="evidence" value="ECO:0007669"/>
    <property type="project" value="InterPro"/>
</dbReference>
<dbReference type="Gene3D" id="1.20.1530.20">
    <property type="match status" value="1"/>
</dbReference>
<feature type="domain" description="Cation/H(+) antiporter C-terminal" evidence="13">
    <location>
        <begin position="658"/>
        <end position="806"/>
    </location>
</feature>
<dbReference type="GO" id="GO:0006813">
    <property type="term" value="P:potassium ion transport"/>
    <property type="evidence" value="ECO:0007669"/>
    <property type="project" value="UniProtKB-KW"/>
</dbReference>
<evidence type="ECO:0000256" key="9">
    <source>
        <dbReference type="ARBA" id="ARBA00038341"/>
    </source>
</evidence>
<evidence type="ECO:0000313" key="14">
    <source>
        <dbReference type="EMBL" id="DAD25129.1"/>
    </source>
</evidence>
<proteinExistence type="inferred from homology"/>
<evidence type="ECO:0000259" key="12">
    <source>
        <dbReference type="Pfam" id="PF23256"/>
    </source>
</evidence>
<evidence type="ECO:0000256" key="8">
    <source>
        <dbReference type="ARBA" id="ARBA00023136"/>
    </source>
</evidence>
<gene>
    <name evidence="14" type="ORF">HUJ06_026593</name>
</gene>
<evidence type="ECO:0000256" key="7">
    <source>
        <dbReference type="ARBA" id="ARBA00023065"/>
    </source>
</evidence>
<keyword evidence="4 10" id="KW-0812">Transmembrane</keyword>
<dbReference type="GO" id="GO:0016020">
    <property type="term" value="C:membrane"/>
    <property type="evidence" value="ECO:0007669"/>
    <property type="project" value="UniProtKB-SubCell"/>
</dbReference>
<feature type="transmembrane region" description="Helical" evidence="10">
    <location>
        <begin position="448"/>
        <end position="468"/>
    </location>
</feature>
<dbReference type="InterPro" id="IPR050794">
    <property type="entry name" value="CPA2_transporter"/>
</dbReference>
<feature type="transmembrane region" description="Helical" evidence="10">
    <location>
        <begin position="73"/>
        <end position="92"/>
    </location>
</feature>
<keyword evidence="15" id="KW-1185">Reference proteome</keyword>
<feature type="transmembrane region" description="Helical" evidence="10">
    <location>
        <begin position="384"/>
        <end position="403"/>
    </location>
</feature>
<evidence type="ECO:0000256" key="5">
    <source>
        <dbReference type="ARBA" id="ARBA00022958"/>
    </source>
</evidence>
<evidence type="ECO:0000259" key="11">
    <source>
        <dbReference type="Pfam" id="PF00999"/>
    </source>
</evidence>
<feature type="transmembrane region" description="Helical" evidence="10">
    <location>
        <begin position="203"/>
        <end position="224"/>
    </location>
</feature>
<name>A0A822Y1F8_NELNU</name>
<evidence type="ECO:0000259" key="13">
    <source>
        <dbReference type="Pfam" id="PF23259"/>
    </source>
</evidence>
<evidence type="ECO:0008006" key="16">
    <source>
        <dbReference type="Google" id="ProtNLM"/>
    </source>
</evidence>
<dbReference type="InterPro" id="IPR038770">
    <property type="entry name" value="Na+/solute_symporter_sf"/>
</dbReference>
<dbReference type="InterPro" id="IPR057291">
    <property type="entry name" value="CHX17_2nd"/>
</dbReference>
<reference evidence="14 15" key="1">
    <citation type="journal article" date="2020" name="Mol. Biol. Evol.">
        <title>Distinct Expression and Methylation Patterns for Genes with Different Fates following a Single Whole-Genome Duplication in Flowering Plants.</title>
        <authorList>
            <person name="Shi T."/>
            <person name="Rahmani R.S."/>
            <person name="Gugger P.F."/>
            <person name="Wang M."/>
            <person name="Li H."/>
            <person name="Zhang Y."/>
            <person name="Li Z."/>
            <person name="Wang Q."/>
            <person name="Van de Peer Y."/>
            <person name="Marchal K."/>
            <person name="Chen J."/>
        </authorList>
    </citation>
    <scope>NUCLEOTIDE SEQUENCE [LARGE SCALE GENOMIC DNA]</scope>
    <source>
        <tissue evidence="14">Leaf</tissue>
    </source>
</reference>
<evidence type="ECO:0000256" key="6">
    <source>
        <dbReference type="ARBA" id="ARBA00022989"/>
    </source>
</evidence>
<dbReference type="AlphaFoldDB" id="A0A822Y1F8"/>
<feature type="domain" description="Cation/H+ exchanger transmembrane" evidence="11">
    <location>
        <begin position="90"/>
        <end position="466"/>
    </location>
</feature>
<feature type="transmembrane region" description="Helical" evidence="10">
    <location>
        <begin position="304"/>
        <end position="328"/>
    </location>
</feature>
<evidence type="ECO:0000256" key="4">
    <source>
        <dbReference type="ARBA" id="ARBA00022692"/>
    </source>
</evidence>
<comment type="caution">
    <text evidence="14">The sequence shown here is derived from an EMBL/GenBank/DDBJ whole genome shotgun (WGS) entry which is preliminary data.</text>
</comment>
<dbReference type="InterPro" id="IPR006153">
    <property type="entry name" value="Cation/H_exchanger_TM"/>
</dbReference>
<dbReference type="PANTHER" id="PTHR32468:SF26">
    <property type="entry name" value="CATION_H(+) ANTIPORTER 15"/>
    <property type="match status" value="1"/>
</dbReference>
<evidence type="ECO:0000256" key="2">
    <source>
        <dbReference type="ARBA" id="ARBA00022448"/>
    </source>
</evidence>
<feature type="transmembrane region" description="Helical" evidence="10">
    <location>
        <begin position="264"/>
        <end position="284"/>
    </location>
</feature>
<comment type="similarity">
    <text evidence="9">Belongs to the monovalent cation:proton antiporter 2 (CPA2) transporter (TC 2.A.37) family. CHX (TC 2.A.37.4) subfamily.</text>
</comment>
<keyword evidence="2" id="KW-0813">Transport</keyword>
<dbReference type="PANTHER" id="PTHR32468">
    <property type="entry name" value="CATION/H + ANTIPORTER"/>
    <property type="match status" value="1"/>
</dbReference>
<feature type="transmembrane region" description="Helical" evidence="10">
    <location>
        <begin position="169"/>
        <end position="191"/>
    </location>
</feature>
<evidence type="ECO:0000256" key="1">
    <source>
        <dbReference type="ARBA" id="ARBA00004141"/>
    </source>
</evidence>
<keyword evidence="8 10" id="KW-0472">Membrane</keyword>
<feature type="transmembrane region" description="Helical" evidence="10">
    <location>
        <begin position="236"/>
        <end position="258"/>
    </location>
</feature>
<evidence type="ECO:0000256" key="3">
    <source>
        <dbReference type="ARBA" id="ARBA00022538"/>
    </source>
</evidence>
<dbReference type="Pfam" id="PF23256">
    <property type="entry name" value="CHX17_2nd"/>
    <property type="match status" value="1"/>
</dbReference>
<evidence type="ECO:0000313" key="15">
    <source>
        <dbReference type="Proteomes" id="UP000607653"/>
    </source>
</evidence>
<dbReference type="Pfam" id="PF00999">
    <property type="entry name" value="Na_H_Exchanger"/>
    <property type="match status" value="1"/>
</dbReference>
<keyword evidence="5" id="KW-0630">Potassium</keyword>
<sequence>MCSLIHTFFLSSSSSSRLKLSLPMGERMTTRANHAFIPRDTNASVNRHEFVCFYNFQAIYSKSIWFGNDPLKFSIPIFMSQLVLYILLSRSIQFILRPLRQPKFVCNVIAGIILGPSALGHSQSFMDTIFPKREMLVVNVLSTLAAIYFVFLIPVKMNKNMIRWPPKNALKIGMTCFLVPFMITASIGFYLSGEISRPGQRFFFIFMAACLSITPLPVLAYTISEYNLVNSELGRLALSSSVVNDIMGYFFIAVFIVVNQTTTRNSLLALMSLIAVVIFVFYMLRPGILWINRTTSKGRAIDQIVIVLVLLGVLIFATIGDIIGAAAVDLPLLLGLAIPEGSPLGIALAETIDTMLEDFLLPFFYIRLGLSVDVYQINDTRKFLVLQSLFITGYIAKLVSTMIPSFFCGFNLRHALSLGLMMNIRGIVEMLIFTTWKTNRLIDDQSMAIVTLSTVFITAIAAPLSTIFCKQSSNYFAAAKTRGTIQNARMDSEFRVLPCIHSDEDVHAIISLLEASHPTNDNPISAYVLHLVELVGRLVPVVHHTDIYKQASNDNHLDHVVVAFKNYSNNSNGRFFFQPCTVIAPYKSMHEDICRLALEKMVALIIIPFQKKHSLTNRWVFKSSLSKLNRNVLTNAPCSVGILVHRGNHGFTMCDFFSYSILLIFLGGADDREALAYCTRMSTHPGVSVTLVRFLLWEKNRDKNNETERRMDDLVVNEFKLNNIRNGHVMYNEKVVEEMEQVFCGIRSLQYNNHNLVMVGRRHSTNLMNDITMEDWFENPELGVIGHMLESSDYAATVPSILVVQRCMLR</sequence>
<feature type="transmembrane region" description="Helical" evidence="10">
    <location>
        <begin position="104"/>
        <end position="124"/>
    </location>
</feature>
<keyword evidence="3" id="KW-0633">Potassium transport</keyword>
<feature type="transmembrane region" description="Helical" evidence="10">
    <location>
        <begin position="136"/>
        <end position="157"/>
    </location>
</feature>
<organism evidence="14 15">
    <name type="scientific">Nelumbo nucifera</name>
    <name type="common">Sacred lotus</name>
    <dbReference type="NCBI Taxonomy" id="4432"/>
    <lineage>
        <taxon>Eukaryota</taxon>
        <taxon>Viridiplantae</taxon>
        <taxon>Streptophyta</taxon>
        <taxon>Embryophyta</taxon>
        <taxon>Tracheophyta</taxon>
        <taxon>Spermatophyta</taxon>
        <taxon>Magnoliopsida</taxon>
        <taxon>Proteales</taxon>
        <taxon>Nelumbonaceae</taxon>
        <taxon>Nelumbo</taxon>
    </lineage>
</organism>
<accession>A0A822Y1F8</accession>
<protein>
    <recommendedName>
        <fullName evidence="16">Cation/H(+) antiporter 15-like</fullName>
    </recommendedName>
</protein>
<comment type="subcellular location">
    <subcellularLocation>
        <location evidence="1">Membrane</location>
        <topology evidence="1">Multi-pass membrane protein</topology>
    </subcellularLocation>
</comment>
<dbReference type="InterPro" id="IPR057290">
    <property type="entry name" value="CHX17_C"/>
</dbReference>
<keyword evidence="6 10" id="KW-1133">Transmembrane helix</keyword>
<dbReference type="Proteomes" id="UP000607653">
    <property type="component" value="Unassembled WGS sequence"/>
</dbReference>
<evidence type="ECO:0000256" key="10">
    <source>
        <dbReference type="SAM" id="Phobius"/>
    </source>
</evidence>
<dbReference type="GO" id="GO:1902600">
    <property type="term" value="P:proton transmembrane transport"/>
    <property type="evidence" value="ECO:0007669"/>
    <property type="project" value="InterPro"/>
</dbReference>
<dbReference type="Pfam" id="PF23259">
    <property type="entry name" value="CHX17_C"/>
    <property type="match status" value="1"/>
</dbReference>